<comment type="caution">
    <text evidence="2">The sequence shown here is derived from an EMBL/GenBank/DDBJ whole genome shotgun (WGS) entry which is preliminary data.</text>
</comment>
<evidence type="ECO:0000313" key="3">
    <source>
        <dbReference type="Proteomes" id="UP001176471"/>
    </source>
</evidence>
<keyword evidence="3" id="KW-1185">Reference proteome</keyword>
<dbReference type="RefSeq" id="WP_304534175.1">
    <property type="nucleotide sequence ID" value="NZ_JAUQOM010000001.1"/>
</dbReference>
<feature type="transmembrane region" description="Helical" evidence="1">
    <location>
        <begin position="20"/>
        <end position="41"/>
    </location>
</feature>
<keyword evidence="1" id="KW-0472">Membrane</keyword>
<evidence type="ECO:0000313" key="2">
    <source>
        <dbReference type="EMBL" id="MDO7833635.1"/>
    </source>
</evidence>
<sequence>MNWPWVEGRSDDDALPRWHHWLIAAATLFVMGIAVPLFAAFV</sequence>
<protein>
    <submittedName>
        <fullName evidence="2">Uncharacterized protein</fullName>
    </submittedName>
</protein>
<organism evidence="2 3">
    <name type="scientific">Sphingobium cyanobacteriorum</name>
    <dbReference type="NCBI Taxonomy" id="3063954"/>
    <lineage>
        <taxon>Bacteria</taxon>
        <taxon>Pseudomonadati</taxon>
        <taxon>Pseudomonadota</taxon>
        <taxon>Alphaproteobacteria</taxon>
        <taxon>Sphingomonadales</taxon>
        <taxon>Sphingomonadaceae</taxon>
        <taxon>Sphingobium</taxon>
    </lineage>
</organism>
<keyword evidence="1" id="KW-0812">Transmembrane</keyword>
<evidence type="ECO:0000256" key="1">
    <source>
        <dbReference type="SAM" id="Phobius"/>
    </source>
</evidence>
<dbReference type="EMBL" id="JAUQOM010000001">
    <property type="protein sequence ID" value="MDO7833635.1"/>
    <property type="molecule type" value="Genomic_DNA"/>
</dbReference>
<reference evidence="2" key="1">
    <citation type="submission" date="2023-07" db="EMBL/GenBank/DDBJ databases">
        <title>Bacterial whole genome sequence for Sphingobium sp. HBC34.</title>
        <authorList>
            <person name="Le V."/>
            <person name="Ko S.-R."/>
            <person name="Ahn C.-Y."/>
            <person name="Oh H.-M."/>
        </authorList>
    </citation>
    <scope>NUCLEOTIDE SEQUENCE</scope>
    <source>
        <strain evidence="2">HBC34</strain>
    </source>
</reference>
<gene>
    <name evidence="2" type="ORF">Q4610_01120</name>
</gene>
<keyword evidence="1" id="KW-1133">Transmembrane helix</keyword>
<accession>A0ABT8ZIM7</accession>
<name>A0ABT8ZIM7_9SPHN</name>
<proteinExistence type="predicted"/>
<dbReference type="Proteomes" id="UP001176471">
    <property type="component" value="Unassembled WGS sequence"/>
</dbReference>